<name>A0A0M8N6J4_ESCWE</name>
<feature type="compositionally biased region" description="Polar residues" evidence="2">
    <location>
        <begin position="374"/>
        <end position="385"/>
    </location>
</feature>
<feature type="region of interest" description="Disordered" evidence="2">
    <location>
        <begin position="148"/>
        <end position="250"/>
    </location>
</feature>
<feature type="compositionally biased region" description="Polar residues" evidence="2">
    <location>
        <begin position="536"/>
        <end position="559"/>
    </location>
</feature>
<feature type="compositionally biased region" description="Low complexity" evidence="2">
    <location>
        <begin position="487"/>
        <end position="506"/>
    </location>
</feature>
<comment type="caution">
    <text evidence="4">The sequence shown here is derived from an EMBL/GenBank/DDBJ whole genome shotgun (WGS) entry which is preliminary data.</text>
</comment>
<evidence type="ECO:0000313" key="5">
    <source>
        <dbReference type="Proteomes" id="UP000053831"/>
    </source>
</evidence>
<keyword evidence="5" id="KW-1185">Reference proteome</keyword>
<proteinExistence type="predicted"/>
<feature type="region of interest" description="Disordered" evidence="2">
    <location>
        <begin position="276"/>
        <end position="343"/>
    </location>
</feature>
<dbReference type="AlphaFoldDB" id="A0A0M8N6J4"/>
<dbReference type="Gene3D" id="1.20.920.10">
    <property type="entry name" value="Bromodomain-like"/>
    <property type="match status" value="1"/>
</dbReference>
<dbReference type="STRING" id="150374.A0A0M8N6J4"/>
<dbReference type="InterPro" id="IPR001487">
    <property type="entry name" value="Bromodomain"/>
</dbReference>
<evidence type="ECO:0000256" key="2">
    <source>
        <dbReference type="SAM" id="MobiDB-lite"/>
    </source>
</evidence>
<feature type="compositionally biased region" description="Acidic residues" evidence="2">
    <location>
        <begin position="816"/>
        <end position="826"/>
    </location>
</feature>
<feature type="compositionally biased region" description="Pro residues" evidence="2">
    <location>
        <begin position="223"/>
        <end position="233"/>
    </location>
</feature>
<protein>
    <recommendedName>
        <fullName evidence="3">Bromo domain-containing protein</fullName>
    </recommendedName>
</protein>
<gene>
    <name evidence="4" type="ORF">ESCO_001699</name>
</gene>
<dbReference type="PANTHER" id="PTHR15398">
    <property type="entry name" value="BROMODOMAIN-CONTAINING PROTEIN 8"/>
    <property type="match status" value="1"/>
</dbReference>
<feature type="compositionally biased region" description="Basic residues" evidence="2">
    <location>
        <begin position="837"/>
        <end position="846"/>
    </location>
</feature>
<feature type="compositionally biased region" description="Low complexity" evidence="2">
    <location>
        <begin position="181"/>
        <end position="201"/>
    </location>
</feature>
<dbReference type="GO" id="GO:0035267">
    <property type="term" value="C:NuA4 histone acetyltransferase complex"/>
    <property type="evidence" value="ECO:0007669"/>
    <property type="project" value="TreeGrafter"/>
</dbReference>
<evidence type="ECO:0000259" key="3">
    <source>
        <dbReference type="Pfam" id="PF00439"/>
    </source>
</evidence>
<accession>A0A0M8N6J4</accession>
<dbReference type="InterPro" id="IPR036427">
    <property type="entry name" value="Bromodomain-like_sf"/>
</dbReference>
<keyword evidence="1" id="KW-0103">Bromodomain</keyword>
<feature type="compositionally biased region" description="Basic and acidic residues" evidence="2">
    <location>
        <begin position="571"/>
        <end position="584"/>
    </location>
</feature>
<dbReference type="OrthoDB" id="21449at2759"/>
<dbReference type="SUPFAM" id="SSF47370">
    <property type="entry name" value="Bromodomain"/>
    <property type="match status" value="1"/>
</dbReference>
<sequence length="846" mass="88655">MSVQAAYTPLESLFLIQSLLTHGVDDDAFARISGLLKNNVLIKSGGTYDPTRLSPDALKDLFLGLFGDELRGGGGGGAGSGGSGGGEAATWRDVFDHVDRVPAVVDRLYARYRDYMVSSVREDERKFANLQREIQLLERSEKERLAKVAAGAQQDGAGAAPALAPRDTKAVAAAGGGAHAGPGPAAPGVLRRGATTTTTTTPSAAVLPPKIPSPATVVVAPKVAPPTHLPPGAHPQRTTASPKPPQGVASVLQAPAGAPTQQPGPRRRLMLKLNPLHTHSNSSSNKCNSSSSRPTTLLPSMPKSFTPSCNRHRPGSHASQQPVPKPPLSQLAQKFQQQKSPVPRPIAVATSVKVAPGLGASSAQAAKGTPGAQRWSQGGPSQQALHGSPSPAAAASTKDKSSYAASYAGQQPRPAIPEHMIRQAATPGPARRLSPASPAAPRTPAPSSPVSVKRGFGTKWATYSTPSTPDPTVSEPQSPAFEPVSPPQRSSAAPKSSSTSKPVPASHIAKPAPKGDATPASKPGRGRPPRTVQRGRGTSATPSANGARRSQSVASQTDELSLDHSLPAPKVKKEAATPRLREETGDTTADESAHGRALHVTPGSISRVPKRKRPDTIDLSGPPTHVLWTRGFTKVSSSALDQISSHRDANMFATALRERDAPNYRQIVLQPQDITSIRSAIKQGNKAAQQAANALPGGDPGTAAVWLPISDDLTPPKGIINSAHLERELVHMFCNAIMYNPDPDRGPGPAFVKRAQNDEEEIVGYRLDENGVVKNTQSMFIEVEKLLGDLRAAEKERGIPPMSTTRQGSVATPADDTAEEEDELAADGDAVSVPGTVKRRRINTRS</sequence>
<organism evidence="4 5">
    <name type="scientific">Escovopsis weberi</name>
    <dbReference type="NCBI Taxonomy" id="150374"/>
    <lineage>
        <taxon>Eukaryota</taxon>
        <taxon>Fungi</taxon>
        <taxon>Dikarya</taxon>
        <taxon>Ascomycota</taxon>
        <taxon>Pezizomycotina</taxon>
        <taxon>Sordariomycetes</taxon>
        <taxon>Hypocreomycetidae</taxon>
        <taxon>Hypocreales</taxon>
        <taxon>Hypocreaceae</taxon>
        <taxon>Escovopsis</taxon>
    </lineage>
</organism>
<dbReference type="GO" id="GO:0006325">
    <property type="term" value="P:chromatin organization"/>
    <property type="evidence" value="ECO:0007669"/>
    <property type="project" value="UniProtKB-ARBA"/>
</dbReference>
<feature type="region of interest" description="Disordered" evidence="2">
    <location>
        <begin position="361"/>
        <end position="619"/>
    </location>
</feature>
<dbReference type="Proteomes" id="UP000053831">
    <property type="component" value="Unassembled WGS sequence"/>
</dbReference>
<reference evidence="4 5" key="1">
    <citation type="submission" date="2015-07" db="EMBL/GenBank/DDBJ databases">
        <title>The genome of the fungus Escovopsis weberi, a specialized disease agent of ant agriculture.</title>
        <authorList>
            <person name="de Man T.J."/>
            <person name="Stajich J.E."/>
            <person name="Kubicek C.P."/>
            <person name="Chenthamara K."/>
            <person name="Atanasova L."/>
            <person name="Druzhinina I.S."/>
            <person name="Birnbaum S."/>
            <person name="Barribeau S.M."/>
            <person name="Teiling C."/>
            <person name="Suen G."/>
            <person name="Currie C."/>
            <person name="Gerardo N.M."/>
        </authorList>
    </citation>
    <scope>NUCLEOTIDE SEQUENCE [LARGE SCALE GENOMIC DNA]</scope>
</reference>
<dbReference type="EMBL" id="LGSR01000006">
    <property type="protein sequence ID" value="KOS21714.1"/>
    <property type="molecule type" value="Genomic_DNA"/>
</dbReference>
<feature type="compositionally biased region" description="Low complexity" evidence="2">
    <location>
        <begin position="280"/>
        <end position="300"/>
    </location>
</feature>
<feature type="region of interest" description="Disordered" evidence="2">
    <location>
        <begin position="796"/>
        <end position="846"/>
    </location>
</feature>
<dbReference type="Pfam" id="PF00439">
    <property type="entry name" value="Bromodomain"/>
    <property type="match status" value="1"/>
</dbReference>
<feature type="compositionally biased region" description="Low complexity" evidence="2">
    <location>
        <begin position="427"/>
        <end position="440"/>
    </location>
</feature>
<feature type="compositionally biased region" description="Polar residues" evidence="2">
    <location>
        <begin position="461"/>
        <end position="477"/>
    </location>
</feature>
<dbReference type="PANTHER" id="PTHR15398:SF4">
    <property type="entry name" value="BROMODOMAIN-CONTAINING PROTEIN 8 ISOFORM X1"/>
    <property type="match status" value="1"/>
</dbReference>
<feature type="compositionally biased region" description="Polar residues" evidence="2">
    <location>
        <begin position="330"/>
        <end position="340"/>
    </location>
</feature>
<feature type="domain" description="Bromo" evidence="3">
    <location>
        <begin position="639"/>
        <end position="741"/>
    </location>
</feature>
<evidence type="ECO:0000256" key="1">
    <source>
        <dbReference type="ARBA" id="ARBA00023117"/>
    </source>
</evidence>
<feature type="compositionally biased region" description="Low complexity" evidence="2">
    <location>
        <begin position="149"/>
        <end position="173"/>
    </location>
</feature>
<evidence type="ECO:0000313" key="4">
    <source>
        <dbReference type="EMBL" id="KOS21714.1"/>
    </source>
</evidence>